<feature type="domain" description="GFO/IDH/MocA-like oxidoreductase" evidence="2">
    <location>
        <begin position="131"/>
        <end position="248"/>
    </location>
</feature>
<dbReference type="InterPro" id="IPR036291">
    <property type="entry name" value="NAD(P)-bd_dom_sf"/>
</dbReference>
<evidence type="ECO:0000313" key="3">
    <source>
        <dbReference type="EMBL" id="RED64440.1"/>
    </source>
</evidence>
<dbReference type="OrthoDB" id="9815825at2"/>
<evidence type="ECO:0000259" key="2">
    <source>
        <dbReference type="Pfam" id="PF22725"/>
    </source>
</evidence>
<dbReference type="GO" id="GO:0000166">
    <property type="term" value="F:nucleotide binding"/>
    <property type="evidence" value="ECO:0007669"/>
    <property type="project" value="InterPro"/>
</dbReference>
<feature type="domain" description="Gfo/Idh/MocA-like oxidoreductase N-terminal" evidence="1">
    <location>
        <begin position="2"/>
        <end position="123"/>
    </location>
</feature>
<dbReference type="InterPro" id="IPR055170">
    <property type="entry name" value="GFO_IDH_MocA-like_dom"/>
</dbReference>
<protein>
    <submittedName>
        <fullName evidence="3">Putative dehydrogenase</fullName>
    </submittedName>
</protein>
<dbReference type="Gene3D" id="3.30.360.10">
    <property type="entry name" value="Dihydrodipicolinate Reductase, domain 2"/>
    <property type="match status" value="1"/>
</dbReference>
<keyword evidence="4" id="KW-1185">Reference proteome</keyword>
<reference evidence="3 4" key="1">
    <citation type="submission" date="2018-07" db="EMBL/GenBank/DDBJ databases">
        <title>Genomic Encyclopedia of Type Strains, Phase III (KMG-III): the genomes of soil and plant-associated and newly described type strains.</title>
        <authorList>
            <person name="Whitman W."/>
        </authorList>
    </citation>
    <scope>NUCLEOTIDE SEQUENCE [LARGE SCALE GENOMIC DNA]</scope>
    <source>
        <strain evidence="3 4">CECT 7287</strain>
    </source>
</reference>
<dbReference type="RefSeq" id="WP_116063422.1">
    <property type="nucleotide sequence ID" value="NZ_QRDZ01000023.1"/>
</dbReference>
<evidence type="ECO:0000313" key="4">
    <source>
        <dbReference type="Proteomes" id="UP000256977"/>
    </source>
</evidence>
<dbReference type="Pfam" id="PF22725">
    <property type="entry name" value="GFO_IDH_MocA_C3"/>
    <property type="match status" value="1"/>
</dbReference>
<dbReference type="Proteomes" id="UP000256977">
    <property type="component" value="Unassembled WGS sequence"/>
</dbReference>
<name>A0A3D9IRN4_9BACL</name>
<dbReference type="InterPro" id="IPR000683">
    <property type="entry name" value="Gfo/Idh/MocA-like_OxRdtase_N"/>
</dbReference>
<dbReference type="SUPFAM" id="SSF51735">
    <property type="entry name" value="NAD(P)-binding Rossmann-fold domains"/>
    <property type="match status" value="1"/>
</dbReference>
<organism evidence="3 4">
    <name type="scientific">Cohnella phaseoli</name>
    <dbReference type="NCBI Taxonomy" id="456490"/>
    <lineage>
        <taxon>Bacteria</taxon>
        <taxon>Bacillati</taxon>
        <taxon>Bacillota</taxon>
        <taxon>Bacilli</taxon>
        <taxon>Bacillales</taxon>
        <taxon>Paenibacillaceae</taxon>
        <taxon>Cohnella</taxon>
    </lineage>
</organism>
<dbReference type="AlphaFoldDB" id="A0A3D9IRN4"/>
<comment type="caution">
    <text evidence="3">The sequence shown here is derived from an EMBL/GenBank/DDBJ whole genome shotgun (WGS) entry which is preliminary data.</text>
</comment>
<sequence>MIKIGLIGTGFMGKMHAACYEALAGKANFQVTAVADDNADNAAKIAEKFGAKVYSSGEQLIREADVNTIDICLPTFLHTKHALQALERGHDVFIEKPVCLEEEEAAQLLEAKAKSSGKVMVGHCIRFWPEYEYLKKLKDEGTYGAMISGVFKRVSPRPTWGWNDWLLDGKRSGSAALDLHIHDVDYVRYLLGEPDSTTSTAVNNGGYADHIFSTYKYGKTVVSLEGSWGYPEGFPFEMSYRVKFEQATVTFTSSGLDVYTEAGEHLRPELAGDAPEDGASSDVGGNVSSLGGYYNELLYFLRCLEENKEITVSPLEEGVASFRLARREIAAGIRE</sequence>
<dbReference type="PANTHER" id="PTHR43377">
    <property type="entry name" value="BILIVERDIN REDUCTASE A"/>
    <property type="match status" value="1"/>
</dbReference>
<dbReference type="SUPFAM" id="SSF55347">
    <property type="entry name" value="Glyceraldehyde-3-phosphate dehydrogenase-like, C-terminal domain"/>
    <property type="match status" value="1"/>
</dbReference>
<dbReference type="Gene3D" id="3.40.50.720">
    <property type="entry name" value="NAD(P)-binding Rossmann-like Domain"/>
    <property type="match status" value="1"/>
</dbReference>
<accession>A0A3D9IRN4</accession>
<dbReference type="InterPro" id="IPR051450">
    <property type="entry name" value="Gfo/Idh/MocA_Oxidoreductases"/>
</dbReference>
<dbReference type="EMBL" id="QRDZ01000023">
    <property type="protein sequence ID" value="RED64440.1"/>
    <property type="molecule type" value="Genomic_DNA"/>
</dbReference>
<gene>
    <name evidence="3" type="ORF">DFP98_123112</name>
</gene>
<evidence type="ECO:0000259" key="1">
    <source>
        <dbReference type="Pfam" id="PF01408"/>
    </source>
</evidence>
<dbReference type="Pfam" id="PF01408">
    <property type="entry name" value="GFO_IDH_MocA"/>
    <property type="match status" value="1"/>
</dbReference>
<proteinExistence type="predicted"/>
<dbReference type="PANTHER" id="PTHR43377:SF1">
    <property type="entry name" value="BILIVERDIN REDUCTASE A"/>
    <property type="match status" value="1"/>
</dbReference>